<keyword evidence="2" id="KW-0238">DNA-binding</keyword>
<feature type="domain" description="HTH araC/xylS-type" evidence="4">
    <location>
        <begin position="285"/>
        <end position="383"/>
    </location>
</feature>
<evidence type="ECO:0000256" key="2">
    <source>
        <dbReference type="ARBA" id="ARBA00023125"/>
    </source>
</evidence>
<evidence type="ECO:0000256" key="1">
    <source>
        <dbReference type="ARBA" id="ARBA00023015"/>
    </source>
</evidence>
<dbReference type="OrthoDB" id="9795616at2"/>
<keyword evidence="6" id="KW-1185">Reference proteome</keyword>
<evidence type="ECO:0000313" key="6">
    <source>
        <dbReference type="Proteomes" id="UP000316855"/>
    </source>
</evidence>
<dbReference type="InterPro" id="IPR046335">
    <property type="entry name" value="LacI/GalR-like_sensor"/>
</dbReference>
<evidence type="ECO:0000313" key="5">
    <source>
        <dbReference type="EMBL" id="QDT91291.1"/>
    </source>
</evidence>
<keyword evidence="1" id="KW-0805">Transcription regulation</keyword>
<protein>
    <submittedName>
        <fullName evidence="5">Xylose operon regulatory protein</fullName>
    </submittedName>
</protein>
<dbReference type="PANTHER" id="PTHR30146">
    <property type="entry name" value="LACI-RELATED TRANSCRIPTIONAL REPRESSOR"/>
    <property type="match status" value="1"/>
</dbReference>
<dbReference type="InterPro" id="IPR009057">
    <property type="entry name" value="Homeodomain-like_sf"/>
</dbReference>
<dbReference type="PROSITE" id="PS01124">
    <property type="entry name" value="HTH_ARAC_FAMILY_2"/>
    <property type="match status" value="1"/>
</dbReference>
<dbReference type="Pfam" id="PF13377">
    <property type="entry name" value="Peripla_BP_3"/>
    <property type="match status" value="1"/>
</dbReference>
<dbReference type="PROSITE" id="PS00041">
    <property type="entry name" value="HTH_ARAC_FAMILY_1"/>
    <property type="match status" value="1"/>
</dbReference>
<evidence type="ECO:0000256" key="3">
    <source>
        <dbReference type="ARBA" id="ARBA00023163"/>
    </source>
</evidence>
<dbReference type="InterPro" id="IPR018062">
    <property type="entry name" value="HTH_AraC-typ_CS"/>
</dbReference>
<dbReference type="CDD" id="cd01543">
    <property type="entry name" value="PBP1_XylR"/>
    <property type="match status" value="1"/>
</dbReference>
<gene>
    <name evidence="5" type="primary">xylR_3</name>
    <name evidence="5" type="ORF">Pan161_29470</name>
</gene>
<dbReference type="InterPro" id="IPR018060">
    <property type="entry name" value="HTH_AraC"/>
</dbReference>
<dbReference type="Proteomes" id="UP000316855">
    <property type="component" value="Chromosome"/>
</dbReference>
<sequence>MQEQSRVAILIDTSSGHGRGLLNGMIRFQREIGSWSVIFRSHKPDQPAPAWLKKAHIDGVLARIPHKPMADILRKRRLPVIDMPYTREGFGFPCLFTDNQKIAQLAAEHLLDRGIRHFGFCGWPRGLNSRMDERCDLFVQFLAQAGCSCSLFPEKNDRWDASHWENDQQGIAEWLLTLPKPAGVMACYDDRGQHVLEACQIAGLKVPDEVAVIGSDNDDLICKLSSPPLTSIDAGFERIGYEAASLLEQMMKQGEQPEPVQLFPPARLVQRQSTDIVAVEDQDLATALRFIRDRADQRITVEDILTEVPISRSSLERRMKKFIGRTPKEEILRVQLERVQQLLAETELSLAEIAYKTGFDHPHYLAALFKRKFKQTPGSYRRAVRK</sequence>
<dbReference type="EMBL" id="CP036343">
    <property type="protein sequence ID" value="QDT91291.1"/>
    <property type="molecule type" value="Genomic_DNA"/>
</dbReference>
<dbReference type="SMART" id="SM00342">
    <property type="entry name" value="HTH_ARAC"/>
    <property type="match status" value="1"/>
</dbReference>
<dbReference type="AlphaFoldDB" id="A0A517VE51"/>
<dbReference type="GO" id="GO:0003700">
    <property type="term" value="F:DNA-binding transcription factor activity"/>
    <property type="evidence" value="ECO:0007669"/>
    <property type="project" value="InterPro"/>
</dbReference>
<organism evidence="5 6">
    <name type="scientific">Gimesia algae</name>
    <dbReference type="NCBI Taxonomy" id="2527971"/>
    <lineage>
        <taxon>Bacteria</taxon>
        <taxon>Pseudomonadati</taxon>
        <taxon>Planctomycetota</taxon>
        <taxon>Planctomycetia</taxon>
        <taxon>Planctomycetales</taxon>
        <taxon>Planctomycetaceae</taxon>
        <taxon>Gimesia</taxon>
    </lineage>
</organism>
<accession>A0A517VE51</accession>
<dbReference type="PANTHER" id="PTHR30146:SF24">
    <property type="entry name" value="XYLOSE OPERON REGULATORY PROTEIN"/>
    <property type="match status" value="1"/>
</dbReference>
<dbReference type="Gene3D" id="3.40.50.2300">
    <property type="match status" value="2"/>
</dbReference>
<dbReference type="SUPFAM" id="SSF46689">
    <property type="entry name" value="Homeodomain-like"/>
    <property type="match status" value="1"/>
</dbReference>
<proteinExistence type="predicted"/>
<dbReference type="KEGG" id="gax:Pan161_29470"/>
<dbReference type="RefSeq" id="WP_145228057.1">
    <property type="nucleotide sequence ID" value="NZ_CP036343.1"/>
</dbReference>
<dbReference type="Pfam" id="PF12833">
    <property type="entry name" value="HTH_18"/>
    <property type="match status" value="1"/>
</dbReference>
<evidence type="ECO:0000259" key="4">
    <source>
        <dbReference type="PROSITE" id="PS01124"/>
    </source>
</evidence>
<keyword evidence="3" id="KW-0804">Transcription</keyword>
<dbReference type="SUPFAM" id="SSF53822">
    <property type="entry name" value="Periplasmic binding protein-like I"/>
    <property type="match status" value="1"/>
</dbReference>
<dbReference type="Gene3D" id="1.10.10.60">
    <property type="entry name" value="Homeodomain-like"/>
    <property type="match status" value="1"/>
</dbReference>
<dbReference type="InterPro" id="IPR028082">
    <property type="entry name" value="Peripla_BP_I"/>
</dbReference>
<dbReference type="GO" id="GO:0000976">
    <property type="term" value="F:transcription cis-regulatory region binding"/>
    <property type="evidence" value="ECO:0007669"/>
    <property type="project" value="TreeGrafter"/>
</dbReference>
<reference evidence="5 6" key="1">
    <citation type="submission" date="2019-02" db="EMBL/GenBank/DDBJ databases">
        <title>Deep-cultivation of Planctomycetes and their phenomic and genomic characterization uncovers novel biology.</title>
        <authorList>
            <person name="Wiegand S."/>
            <person name="Jogler M."/>
            <person name="Boedeker C."/>
            <person name="Pinto D."/>
            <person name="Vollmers J."/>
            <person name="Rivas-Marin E."/>
            <person name="Kohn T."/>
            <person name="Peeters S.H."/>
            <person name="Heuer A."/>
            <person name="Rast P."/>
            <person name="Oberbeckmann S."/>
            <person name="Bunk B."/>
            <person name="Jeske O."/>
            <person name="Meyerdierks A."/>
            <person name="Storesund J.E."/>
            <person name="Kallscheuer N."/>
            <person name="Luecker S."/>
            <person name="Lage O.M."/>
            <person name="Pohl T."/>
            <person name="Merkel B.J."/>
            <person name="Hornburger P."/>
            <person name="Mueller R.-W."/>
            <person name="Bruemmer F."/>
            <person name="Labrenz M."/>
            <person name="Spormann A.M."/>
            <person name="Op den Camp H."/>
            <person name="Overmann J."/>
            <person name="Amann R."/>
            <person name="Jetten M.S.M."/>
            <person name="Mascher T."/>
            <person name="Medema M.H."/>
            <person name="Devos D.P."/>
            <person name="Kaster A.-K."/>
            <person name="Ovreas L."/>
            <person name="Rohde M."/>
            <person name="Galperin M.Y."/>
            <person name="Jogler C."/>
        </authorList>
    </citation>
    <scope>NUCLEOTIDE SEQUENCE [LARGE SCALE GENOMIC DNA]</scope>
    <source>
        <strain evidence="5 6">Pan161</strain>
    </source>
</reference>
<name>A0A517VE51_9PLAN</name>